<feature type="compositionally biased region" description="Low complexity" evidence="1">
    <location>
        <begin position="146"/>
        <end position="157"/>
    </location>
</feature>
<proteinExistence type="predicted"/>
<sequence length="418" mass="45033">MGVVVAAPALVAAGLVAGAGYLAVRGIGVLAGAAGDRLAERQSRGWQAADRIARAVAEHRLLHDQIARGQAQFGALITPPPALGEVPSPGGRVERAEQWAAQVDAVLAAADQRFRAEMAAARTRWVMNEVAAALDRLPKPAPVPGRPRAATAAPAPSTRVAESLRRVIGRMDGGVPPHLAELLQKRAADALAATSEDTQLLLLDDLRYSVDQANEKVRRRRATLRELTARLAGYAGPAVDDALAAISAADADPEPDMPGLGRRVDAAIAATLAPMVRDYTRQALRESLEEIGCTVEEGFEVALGRTGLAHLQRDGWDDLAVRVRSRGTDAGAFHFNMVAPADGETAEAEAVEHQWCSAVDQLLPALAERGLQVTTTHRSQEGDPEVQSVDPARYPFDRRRRDQHRRRDQRRHERELPR</sequence>
<protein>
    <submittedName>
        <fullName evidence="2">Uncharacterized protein</fullName>
    </submittedName>
</protein>
<evidence type="ECO:0000313" key="3">
    <source>
        <dbReference type="Proteomes" id="UP000219612"/>
    </source>
</evidence>
<reference evidence="2 3" key="1">
    <citation type="submission" date="2017-09" db="EMBL/GenBank/DDBJ databases">
        <authorList>
            <person name="Ehlers B."/>
            <person name="Leendertz F.H."/>
        </authorList>
    </citation>
    <scope>NUCLEOTIDE SEQUENCE [LARGE SCALE GENOMIC DNA]</scope>
    <source>
        <strain evidence="2 3">CGMCC 4.6857</strain>
    </source>
</reference>
<evidence type="ECO:0000313" key="2">
    <source>
        <dbReference type="EMBL" id="SNY64877.1"/>
    </source>
</evidence>
<dbReference type="AlphaFoldDB" id="A0A285JYP2"/>
<feature type="region of interest" description="Disordered" evidence="1">
    <location>
        <begin position="138"/>
        <end position="157"/>
    </location>
</feature>
<name>A0A285JYP2_9ACTN</name>
<organism evidence="2 3">
    <name type="scientific">Paractinoplanes atraurantiacus</name>
    <dbReference type="NCBI Taxonomy" id="1036182"/>
    <lineage>
        <taxon>Bacteria</taxon>
        <taxon>Bacillati</taxon>
        <taxon>Actinomycetota</taxon>
        <taxon>Actinomycetes</taxon>
        <taxon>Micromonosporales</taxon>
        <taxon>Micromonosporaceae</taxon>
        <taxon>Paractinoplanes</taxon>
    </lineage>
</organism>
<keyword evidence="3" id="KW-1185">Reference proteome</keyword>
<dbReference type="EMBL" id="OBDY01000027">
    <property type="protein sequence ID" value="SNY64877.1"/>
    <property type="molecule type" value="Genomic_DNA"/>
</dbReference>
<evidence type="ECO:0000256" key="1">
    <source>
        <dbReference type="SAM" id="MobiDB-lite"/>
    </source>
</evidence>
<dbReference type="Proteomes" id="UP000219612">
    <property type="component" value="Unassembled WGS sequence"/>
</dbReference>
<gene>
    <name evidence="2" type="ORF">SAMN05421748_12777</name>
</gene>
<feature type="region of interest" description="Disordered" evidence="1">
    <location>
        <begin position="373"/>
        <end position="418"/>
    </location>
</feature>
<accession>A0A285JYP2</accession>